<dbReference type="Pfam" id="PF01219">
    <property type="entry name" value="DAGK_prokar"/>
    <property type="match status" value="1"/>
</dbReference>
<organism evidence="16 17">
    <name type="scientific">Marinitoga aeolica</name>
    <dbReference type="NCBI Taxonomy" id="2809031"/>
    <lineage>
        <taxon>Bacteria</taxon>
        <taxon>Thermotogati</taxon>
        <taxon>Thermotogota</taxon>
        <taxon>Thermotogae</taxon>
        <taxon>Petrotogales</taxon>
        <taxon>Petrotogaceae</taxon>
        <taxon>Marinitoga</taxon>
    </lineage>
</organism>
<feature type="transmembrane region" description="Helical" evidence="15">
    <location>
        <begin position="49"/>
        <end position="69"/>
    </location>
</feature>
<keyword evidence="11" id="KW-0443">Lipid metabolism</keyword>
<keyword evidence="12 15" id="KW-0472">Membrane</keyword>
<evidence type="ECO:0000256" key="8">
    <source>
        <dbReference type="ARBA" id="ARBA00022777"/>
    </source>
</evidence>
<evidence type="ECO:0000256" key="3">
    <source>
        <dbReference type="ARBA" id="ARBA00022475"/>
    </source>
</evidence>
<dbReference type="EMBL" id="CP069362">
    <property type="protein sequence ID" value="WGS63918.1"/>
    <property type="molecule type" value="Genomic_DNA"/>
</dbReference>
<dbReference type="RefSeq" id="WP_280997161.1">
    <property type="nucleotide sequence ID" value="NZ_CP069362.1"/>
</dbReference>
<keyword evidence="6 15" id="KW-0812">Transmembrane</keyword>
<evidence type="ECO:0000256" key="13">
    <source>
        <dbReference type="ARBA" id="ARBA00023209"/>
    </source>
</evidence>
<dbReference type="CDD" id="cd14265">
    <property type="entry name" value="UDPK_IM_like"/>
    <property type="match status" value="1"/>
</dbReference>
<evidence type="ECO:0000256" key="10">
    <source>
        <dbReference type="ARBA" id="ARBA00022989"/>
    </source>
</evidence>
<gene>
    <name evidence="16" type="ORF">JRV97_05930</name>
</gene>
<evidence type="ECO:0000256" key="2">
    <source>
        <dbReference type="ARBA" id="ARBA00005967"/>
    </source>
</evidence>
<evidence type="ECO:0000256" key="6">
    <source>
        <dbReference type="ARBA" id="ARBA00022692"/>
    </source>
</evidence>
<keyword evidence="9" id="KW-0067">ATP-binding</keyword>
<evidence type="ECO:0000256" key="14">
    <source>
        <dbReference type="ARBA" id="ARBA00023264"/>
    </source>
</evidence>
<dbReference type="InterPro" id="IPR033717">
    <property type="entry name" value="UDPK"/>
</dbReference>
<comment type="subcellular location">
    <subcellularLocation>
        <location evidence="1">Cell membrane</location>
        <topology evidence="1">Multi-pass membrane protein</topology>
    </subcellularLocation>
</comment>
<dbReference type="GO" id="GO:0016301">
    <property type="term" value="F:kinase activity"/>
    <property type="evidence" value="ECO:0007669"/>
    <property type="project" value="UniProtKB-KW"/>
</dbReference>
<reference evidence="16 17" key="1">
    <citation type="submission" date="2021-02" db="EMBL/GenBank/DDBJ databases">
        <title>Characterization of Marinitoga sp. nov. str. BP5-C20A.</title>
        <authorList>
            <person name="Erauso G."/>
            <person name="Postec A."/>
        </authorList>
    </citation>
    <scope>NUCLEOTIDE SEQUENCE [LARGE SCALE GENOMIC DNA]</scope>
    <source>
        <strain evidence="16 17">BP5-C20A</strain>
    </source>
</reference>
<keyword evidence="10 15" id="KW-1133">Transmembrane helix</keyword>
<dbReference type="PANTHER" id="PTHR34299">
    <property type="entry name" value="DIACYLGLYCEROL KINASE"/>
    <property type="match status" value="1"/>
</dbReference>
<dbReference type="InterPro" id="IPR036945">
    <property type="entry name" value="DAGK_sf"/>
</dbReference>
<evidence type="ECO:0000256" key="4">
    <source>
        <dbReference type="ARBA" id="ARBA00022516"/>
    </source>
</evidence>
<keyword evidence="8 16" id="KW-0418">Kinase</keyword>
<keyword evidence="17" id="KW-1185">Reference proteome</keyword>
<evidence type="ECO:0000256" key="12">
    <source>
        <dbReference type="ARBA" id="ARBA00023136"/>
    </source>
</evidence>
<keyword evidence="4" id="KW-0444">Lipid biosynthesis</keyword>
<keyword evidence="13" id="KW-0594">Phospholipid biosynthesis</keyword>
<accession>A0ABY8PMQ2</accession>
<keyword evidence="7" id="KW-0547">Nucleotide-binding</keyword>
<dbReference type="Proteomes" id="UP001232493">
    <property type="component" value="Chromosome"/>
</dbReference>
<evidence type="ECO:0000256" key="9">
    <source>
        <dbReference type="ARBA" id="ARBA00022840"/>
    </source>
</evidence>
<keyword evidence="3" id="KW-1003">Cell membrane</keyword>
<feature type="transmembrane region" description="Helical" evidence="15">
    <location>
        <begin position="25"/>
        <end position="43"/>
    </location>
</feature>
<feature type="transmembrane region" description="Helical" evidence="15">
    <location>
        <begin position="90"/>
        <end position="115"/>
    </location>
</feature>
<keyword evidence="14" id="KW-1208">Phospholipid metabolism</keyword>
<keyword evidence="5" id="KW-0808">Transferase</keyword>
<dbReference type="Gene3D" id="1.10.287.3610">
    <property type="match status" value="1"/>
</dbReference>
<sequence length="147" mass="16415">MKKFSRSFSFAIKGLFEVFRSQRNFKIQTVFALTAFILAFTLNLDEGQILWITLSVSIVLILETVNTLIEKMMDLIHPHYNPVVGVIKDLGAAAVLIAATFSIVVAVVIFGGKVFNWPPKYGIIIGIAFIIFIMMGSLFKGREKNGR</sequence>
<evidence type="ECO:0000256" key="11">
    <source>
        <dbReference type="ARBA" id="ARBA00023098"/>
    </source>
</evidence>
<feature type="transmembrane region" description="Helical" evidence="15">
    <location>
        <begin position="121"/>
        <end position="139"/>
    </location>
</feature>
<proteinExistence type="inferred from homology"/>
<evidence type="ECO:0000256" key="15">
    <source>
        <dbReference type="SAM" id="Phobius"/>
    </source>
</evidence>
<evidence type="ECO:0000256" key="7">
    <source>
        <dbReference type="ARBA" id="ARBA00022741"/>
    </source>
</evidence>
<protein>
    <submittedName>
        <fullName evidence="16">Diacylglycerol kinase family protein</fullName>
    </submittedName>
</protein>
<evidence type="ECO:0000313" key="16">
    <source>
        <dbReference type="EMBL" id="WGS63918.1"/>
    </source>
</evidence>
<evidence type="ECO:0000256" key="5">
    <source>
        <dbReference type="ARBA" id="ARBA00022679"/>
    </source>
</evidence>
<comment type="similarity">
    <text evidence="2">Belongs to the bacterial diacylglycerol kinase family.</text>
</comment>
<name>A0ABY8PMQ2_9BACT</name>
<dbReference type="InterPro" id="IPR000829">
    <property type="entry name" value="DAGK"/>
</dbReference>
<dbReference type="PANTHER" id="PTHR34299:SF1">
    <property type="entry name" value="DIACYLGLYCEROL KINASE"/>
    <property type="match status" value="1"/>
</dbReference>
<evidence type="ECO:0000313" key="17">
    <source>
        <dbReference type="Proteomes" id="UP001232493"/>
    </source>
</evidence>
<evidence type="ECO:0000256" key="1">
    <source>
        <dbReference type="ARBA" id="ARBA00004651"/>
    </source>
</evidence>